<feature type="transmembrane region" description="Helical" evidence="10">
    <location>
        <begin position="137"/>
        <end position="159"/>
    </location>
</feature>
<evidence type="ECO:0000256" key="5">
    <source>
        <dbReference type="ARBA" id="ARBA00022741"/>
    </source>
</evidence>
<feature type="transmembrane region" description="Helical" evidence="10">
    <location>
        <begin position="12"/>
        <end position="31"/>
    </location>
</feature>
<dbReference type="GO" id="GO:0000155">
    <property type="term" value="F:phosphorelay sensor kinase activity"/>
    <property type="evidence" value="ECO:0007669"/>
    <property type="project" value="InterPro"/>
</dbReference>
<comment type="catalytic activity">
    <reaction evidence="1">
        <text>ATP + protein L-histidine = ADP + protein N-phospho-L-histidine.</text>
        <dbReference type="EC" id="2.7.13.3"/>
    </reaction>
</comment>
<evidence type="ECO:0000256" key="2">
    <source>
        <dbReference type="ARBA" id="ARBA00012438"/>
    </source>
</evidence>
<keyword evidence="5" id="KW-0547">Nucleotide-binding</keyword>
<dbReference type="PANTHER" id="PTHR24421">
    <property type="entry name" value="NITRATE/NITRITE SENSOR PROTEIN NARX-RELATED"/>
    <property type="match status" value="1"/>
</dbReference>
<dbReference type="Gene3D" id="1.20.5.1930">
    <property type="match status" value="1"/>
</dbReference>
<gene>
    <name evidence="12" type="ORF">HIR71_11550</name>
</gene>
<evidence type="ECO:0000256" key="1">
    <source>
        <dbReference type="ARBA" id="ARBA00000085"/>
    </source>
</evidence>
<organism evidence="12 13">
    <name type="scientific">Cellulomonas fimi</name>
    <dbReference type="NCBI Taxonomy" id="1708"/>
    <lineage>
        <taxon>Bacteria</taxon>
        <taxon>Bacillati</taxon>
        <taxon>Actinomycetota</taxon>
        <taxon>Actinomycetes</taxon>
        <taxon>Micrococcales</taxon>
        <taxon>Cellulomonadaceae</taxon>
        <taxon>Cellulomonas</taxon>
    </lineage>
</organism>
<dbReference type="CDD" id="cd16917">
    <property type="entry name" value="HATPase_UhpB-NarQ-NarX-like"/>
    <property type="match status" value="1"/>
</dbReference>
<dbReference type="GO" id="GO:0046983">
    <property type="term" value="F:protein dimerization activity"/>
    <property type="evidence" value="ECO:0007669"/>
    <property type="project" value="InterPro"/>
</dbReference>
<evidence type="ECO:0000256" key="7">
    <source>
        <dbReference type="ARBA" id="ARBA00022840"/>
    </source>
</evidence>
<dbReference type="Proteomes" id="UP000562124">
    <property type="component" value="Unassembled WGS sequence"/>
</dbReference>
<dbReference type="Gene3D" id="3.30.565.10">
    <property type="entry name" value="Histidine kinase-like ATPase, C-terminal domain"/>
    <property type="match status" value="1"/>
</dbReference>
<keyword evidence="7" id="KW-0067">ATP-binding</keyword>
<protein>
    <recommendedName>
        <fullName evidence="2">histidine kinase</fullName>
        <ecNumber evidence="2">2.7.13.3</ecNumber>
    </recommendedName>
</protein>
<feature type="domain" description="Histidine kinase" evidence="11">
    <location>
        <begin position="305"/>
        <end position="393"/>
    </location>
</feature>
<dbReference type="EC" id="2.7.13.3" evidence="2"/>
<evidence type="ECO:0000256" key="4">
    <source>
        <dbReference type="ARBA" id="ARBA00022679"/>
    </source>
</evidence>
<evidence type="ECO:0000313" key="13">
    <source>
        <dbReference type="Proteomes" id="UP000562124"/>
    </source>
</evidence>
<dbReference type="InterPro" id="IPR011712">
    <property type="entry name" value="Sig_transdc_His_kin_sub3_dim/P"/>
</dbReference>
<dbReference type="GO" id="GO:0005524">
    <property type="term" value="F:ATP binding"/>
    <property type="evidence" value="ECO:0007669"/>
    <property type="project" value="UniProtKB-KW"/>
</dbReference>
<evidence type="ECO:0000256" key="10">
    <source>
        <dbReference type="SAM" id="Phobius"/>
    </source>
</evidence>
<keyword evidence="9" id="KW-0175">Coiled coil</keyword>
<dbReference type="GO" id="GO:0016020">
    <property type="term" value="C:membrane"/>
    <property type="evidence" value="ECO:0007669"/>
    <property type="project" value="InterPro"/>
</dbReference>
<evidence type="ECO:0000256" key="3">
    <source>
        <dbReference type="ARBA" id="ARBA00022553"/>
    </source>
</evidence>
<keyword evidence="10" id="KW-1133">Transmembrane helix</keyword>
<dbReference type="InterPro" id="IPR005467">
    <property type="entry name" value="His_kinase_dom"/>
</dbReference>
<dbReference type="EMBL" id="JABCJJ010000018">
    <property type="protein sequence ID" value="NMR20844.1"/>
    <property type="molecule type" value="Genomic_DNA"/>
</dbReference>
<dbReference type="PROSITE" id="PS50109">
    <property type="entry name" value="HIS_KIN"/>
    <property type="match status" value="1"/>
</dbReference>
<feature type="coiled-coil region" evidence="9">
    <location>
        <begin position="160"/>
        <end position="194"/>
    </location>
</feature>
<reference evidence="12 13" key="1">
    <citation type="submission" date="2020-04" db="EMBL/GenBank/DDBJ databases">
        <title>Sequencing and Assembly of C. fimi.</title>
        <authorList>
            <person name="Ramsey A.R."/>
        </authorList>
    </citation>
    <scope>NUCLEOTIDE SEQUENCE [LARGE SCALE GENOMIC DNA]</scope>
    <source>
        <strain evidence="12 13">SB</strain>
    </source>
</reference>
<accession>A0A7Y0LZL0</accession>
<keyword evidence="4" id="KW-0808">Transferase</keyword>
<dbReference type="InterPro" id="IPR036890">
    <property type="entry name" value="HATPase_C_sf"/>
</dbReference>
<keyword evidence="10" id="KW-0472">Membrane</keyword>
<proteinExistence type="predicted"/>
<evidence type="ECO:0000256" key="9">
    <source>
        <dbReference type="SAM" id="Coils"/>
    </source>
</evidence>
<feature type="transmembrane region" description="Helical" evidence="10">
    <location>
        <begin position="37"/>
        <end position="58"/>
    </location>
</feature>
<dbReference type="Pfam" id="PF02518">
    <property type="entry name" value="HATPase_c"/>
    <property type="match status" value="1"/>
</dbReference>
<dbReference type="Pfam" id="PF23539">
    <property type="entry name" value="DUF7134"/>
    <property type="match status" value="1"/>
</dbReference>
<keyword evidence="8" id="KW-0902">Two-component regulatory system</keyword>
<evidence type="ECO:0000313" key="12">
    <source>
        <dbReference type="EMBL" id="NMR20844.1"/>
    </source>
</evidence>
<keyword evidence="10" id="KW-0812">Transmembrane</keyword>
<keyword evidence="3" id="KW-0597">Phosphoprotein</keyword>
<dbReference type="PANTHER" id="PTHR24421:SF10">
    <property type="entry name" value="NITRATE_NITRITE SENSOR PROTEIN NARQ"/>
    <property type="match status" value="1"/>
</dbReference>
<sequence>MGWWERAHRWVDARVFALDAVGTAVLLLVAVPTAAPFLGSPGGIAPGVWAFLVVLPLAWRRTRPVASAVAVYAAGLLQLLAGHPLILPADLAVLVALHSVTVHGPTWAHRTAIVGAVVGSGALAIGLVLVDVNAGLGTGLGVALFASIAALAVWALGLVRRARRETITALRDRAERLEIERDQHARLATSAERARIAREMHDIVAHSLSVVVAQADGGRYAAQTDPAAATRSLETIAETGRAALVDMRRLLGVLRTGDDGEAALVPQPAGDVDQLLEQVRASGLRVSLVRVGVDRPLPAGVGLVVYRLVQESLTNVLKHAGPDPGVTVLMRWSADSLRLEVADDGRGAAATSDGRGHGLVGMRERAAILGGSVTAGPRPGGGFTVRADLPLAP</sequence>
<dbReference type="InterPro" id="IPR003594">
    <property type="entry name" value="HATPase_dom"/>
</dbReference>
<dbReference type="InterPro" id="IPR050482">
    <property type="entry name" value="Sensor_HK_TwoCompSys"/>
</dbReference>
<evidence type="ECO:0000256" key="8">
    <source>
        <dbReference type="ARBA" id="ARBA00023012"/>
    </source>
</evidence>
<evidence type="ECO:0000256" key="6">
    <source>
        <dbReference type="ARBA" id="ARBA00022777"/>
    </source>
</evidence>
<keyword evidence="13" id="KW-1185">Reference proteome</keyword>
<evidence type="ECO:0000259" key="11">
    <source>
        <dbReference type="PROSITE" id="PS50109"/>
    </source>
</evidence>
<comment type="caution">
    <text evidence="12">The sequence shown here is derived from an EMBL/GenBank/DDBJ whole genome shotgun (WGS) entry which is preliminary data.</text>
</comment>
<dbReference type="RefSeq" id="WP_169325224.1">
    <property type="nucleotide sequence ID" value="NZ_JABCJJ010000018.1"/>
</dbReference>
<dbReference type="Pfam" id="PF07730">
    <property type="entry name" value="HisKA_3"/>
    <property type="match status" value="1"/>
</dbReference>
<feature type="transmembrane region" description="Helical" evidence="10">
    <location>
        <begin position="65"/>
        <end position="87"/>
    </location>
</feature>
<feature type="transmembrane region" description="Helical" evidence="10">
    <location>
        <begin position="107"/>
        <end position="130"/>
    </location>
</feature>
<dbReference type="SMART" id="SM00387">
    <property type="entry name" value="HATPase_c"/>
    <property type="match status" value="1"/>
</dbReference>
<dbReference type="InterPro" id="IPR055558">
    <property type="entry name" value="DUF7134"/>
</dbReference>
<keyword evidence="6 12" id="KW-0418">Kinase</keyword>
<dbReference type="SUPFAM" id="SSF55874">
    <property type="entry name" value="ATPase domain of HSP90 chaperone/DNA topoisomerase II/histidine kinase"/>
    <property type="match status" value="1"/>
</dbReference>
<name>A0A7Y0LZL0_CELFI</name>
<dbReference type="AlphaFoldDB" id="A0A7Y0LZL0"/>